<gene>
    <name evidence="2" type="ORF">M9458_022004</name>
</gene>
<feature type="compositionally biased region" description="Polar residues" evidence="1">
    <location>
        <begin position="79"/>
        <end position="92"/>
    </location>
</feature>
<comment type="caution">
    <text evidence="2">The sequence shown here is derived from an EMBL/GenBank/DDBJ whole genome shotgun (WGS) entry which is preliminary data.</text>
</comment>
<feature type="non-terminal residue" evidence="2">
    <location>
        <position position="1"/>
    </location>
</feature>
<keyword evidence="3" id="KW-1185">Reference proteome</keyword>
<protein>
    <submittedName>
        <fullName evidence="2">Uncharacterized protein</fullName>
    </submittedName>
</protein>
<feature type="compositionally biased region" description="Low complexity" evidence="1">
    <location>
        <begin position="31"/>
        <end position="63"/>
    </location>
</feature>
<evidence type="ECO:0000313" key="2">
    <source>
        <dbReference type="EMBL" id="KAL0182629.1"/>
    </source>
</evidence>
<feature type="region of interest" description="Disordered" evidence="1">
    <location>
        <begin position="31"/>
        <end position="118"/>
    </location>
</feature>
<sequence>AKDMNGVQREAQWKLDPFDMLNTQSLFQNTSFSASLPRSSSSSTPSPSSSSTLPSSLSLFSAPDTSSTPCLLAPPAPSRSKSQETLRSSPSPFLTEPQPRPNSTNPFTGNLLSSPRRSLTPDFYTQQQAQEARSGLNRAMSAVVHSSTLPPSFSRQQSLVPAPAAAPAPVKQTQNAFIRWWDRPAAFTHSLIPSLPTTPEQLPQLRLWHGQQLGNRISHDPPSDPNQD</sequence>
<evidence type="ECO:0000313" key="3">
    <source>
        <dbReference type="Proteomes" id="UP001529510"/>
    </source>
</evidence>
<organism evidence="2 3">
    <name type="scientific">Cirrhinus mrigala</name>
    <name type="common">Mrigala</name>
    <dbReference type="NCBI Taxonomy" id="683832"/>
    <lineage>
        <taxon>Eukaryota</taxon>
        <taxon>Metazoa</taxon>
        <taxon>Chordata</taxon>
        <taxon>Craniata</taxon>
        <taxon>Vertebrata</taxon>
        <taxon>Euteleostomi</taxon>
        <taxon>Actinopterygii</taxon>
        <taxon>Neopterygii</taxon>
        <taxon>Teleostei</taxon>
        <taxon>Ostariophysi</taxon>
        <taxon>Cypriniformes</taxon>
        <taxon>Cyprinidae</taxon>
        <taxon>Labeoninae</taxon>
        <taxon>Labeonini</taxon>
        <taxon>Cirrhinus</taxon>
    </lineage>
</organism>
<proteinExistence type="predicted"/>
<dbReference type="EMBL" id="JAMKFB020000010">
    <property type="protein sequence ID" value="KAL0182629.1"/>
    <property type="molecule type" value="Genomic_DNA"/>
</dbReference>
<dbReference type="AlphaFoldDB" id="A0ABD0Q8P6"/>
<dbReference type="Proteomes" id="UP001529510">
    <property type="component" value="Unassembled WGS sequence"/>
</dbReference>
<accession>A0ABD0Q8P6</accession>
<feature type="compositionally biased region" description="Polar residues" evidence="1">
    <location>
        <begin position="101"/>
        <end position="118"/>
    </location>
</feature>
<evidence type="ECO:0000256" key="1">
    <source>
        <dbReference type="SAM" id="MobiDB-lite"/>
    </source>
</evidence>
<reference evidence="2 3" key="1">
    <citation type="submission" date="2024-05" db="EMBL/GenBank/DDBJ databases">
        <title>Genome sequencing and assembly of Indian major carp, Cirrhinus mrigala (Hamilton, 1822).</title>
        <authorList>
            <person name="Mohindra V."/>
            <person name="Chowdhury L.M."/>
            <person name="Lal K."/>
            <person name="Jena J.K."/>
        </authorList>
    </citation>
    <scope>NUCLEOTIDE SEQUENCE [LARGE SCALE GENOMIC DNA]</scope>
    <source>
        <strain evidence="2">CM1030</strain>
        <tissue evidence="2">Blood</tissue>
    </source>
</reference>
<name>A0ABD0Q8P6_CIRMR</name>